<dbReference type="FunFam" id="3.40.640.10:FF:000046">
    <property type="entry name" value="Cystathionine gamma-lyase"/>
    <property type="match status" value="1"/>
</dbReference>
<dbReference type="AlphaFoldDB" id="A0A844XXI6"/>
<comment type="cofactor">
    <cofactor evidence="1 9">
        <name>pyridoxal 5'-phosphate</name>
        <dbReference type="ChEBI" id="CHEBI:597326"/>
    </cofactor>
</comment>
<evidence type="ECO:0000256" key="2">
    <source>
        <dbReference type="ARBA" id="ARBA00008667"/>
    </source>
</evidence>
<dbReference type="FunFam" id="3.90.1150.10:FF:000033">
    <property type="entry name" value="Cystathionine gamma-synthase"/>
    <property type="match status" value="1"/>
</dbReference>
<dbReference type="GO" id="GO:0009086">
    <property type="term" value="P:methionine biosynthetic process"/>
    <property type="evidence" value="ECO:0007669"/>
    <property type="project" value="UniProtKB-ARBA"/>
</dbReference>
<feature type="modified residue" description="N6-(pyridoxal phosphate)lysine" evidence="8">
    <location>
        <position position="210"/>
    </location>
</feature>
<dbReference type="Gene3D" id="3.90.1150.10">
    <property type="entry name" value="Aspartate Aminotransferase, domain 1"/>
    <property type="match status" value="1"/>
</dbReference>
<organism evidence="10 11">
    <name type="scientific">Qipengyuania gaetbuli</name>
    <dbReference type="NCBI Taxonomy" id="266952"/>
    <lineage>
        <taxon>Bacteria</taxon>
        <taxon>Pseudomonadati</taxon>
        <taxon>Pseudomonadota</taxon>
        <taxon>Alphaproteobacteria</taxon>
        <taxon>Sphingomonadales</taxon>
        <taxon>Erythrobacteraceae</taxon>
        <taxon>Qipengyuania</taxon>
    </lineage>
</organism>
<dbReference type="InterPro" id="IPR015422">
    <property type="entry name" value="PyrdxlP-dep_Trfase_small"/>
</dbReference>
<dbReference type="Proteomes" id="UP000444185">
    <property type="component" value="Unassembled WGS sequence"/>
</dbReference>
<protein>
    <recommendedName>
        <fullName evidence="4">L-methionine gamma-lyase</fullName>
        <ecNumber evidence="3">4.4.1.11</ecNumber>
    </recommendedName>
</protein>
<keyword evidence="6 10" id="KW-0456">Lyase</keyword>
<dbReference type="EMBL" id="WTYF01000003">
    <property type="protein sequence ID" value="MXO50059.1"/>
    <property type="molecule type" value="Genomic_DNA"/>
</dbReference>
<evidence type="ECO:0000313" key="11">
    <source>
        <dbReference type="Proteomes" id="UP000444185"/>
    </source>
</evidence>
<dbReference type="InterPro" id="IPR054542">
    <property type="entry name" value="Cys_met_metab_PP"/>
</dbReference>
<dbReference type="NCBIfam" id="TIGR01328">
    <property type="entry name" value="met_gam_lyase"/>
    <property type="match status" value="1"/>
</dbReference>
<dbReference type="Gene3D" id="3.40.640.10">
    <property type="entry name" value="Type I PLP-dependent aspartate aminotransferase-like (Major domain)"/>
    <property type="match status" value="1"/>
</dbReference>
<dbReference type="InterPro" id="IPR006237">
    <property type="entry name" value="L-Met_gamma_lys"/>
</dbReference>
<dbReference type="PROSITE" id="PS00868">
    <property type="entry name" value="CYS_MET_METAB_PP"/>
    <property type="match status" value="1"/>
</dbReference>
<dbReference type="PIRSF" id="PIRSF001434">
    <property type="entry name" value="CGS"/>
    <property type="match status" value="1"/>
</dbReference>
<evidence type="ECO:0000256" key="6">
    <source>
        <dbReference type="ARBA" id="ARBA00023239"/>
    </source>
</evidence>
<evidence type="ECO:0000313" key="10">
    <source>
        <dbReference type="EMBL" id="MXO50059.1"/>
    </source>
</evidence>
<dbReference type="OrthoDB" id="9805807at2"/>
<dbReference type="PANTHER" id="PTHR11808:SF80">
    <property type="entry name" value="CYSTATHIONINE GAMMA-LYASE"/>
    <property type="match status" value="1"/>
</dbReference>
<dbReference type="GO" id="GO:0005737">
    <property type="term" value="C:cytoplasm"/>
    <property type="evidence" value="ECO:0007669"/>
    <property type="project" value="TreeGrafter"/>
</dbReference>
<evidence type="ECO:0000256" key="1">
    <source>
        <dbReference type="ARBA" id="ARBA00001933"/>
    </source>
</evidence>
<dbReference type="NCBIfam" id="NF005695">
    <property type="entry name" value="PRK07503.1"/>
    <property type="match status" value="1"/>
</dbReference>
<dbReference type="GO" id="GO:0018826">
    <property type="term" value="F:methionine gamma-lyase activity"/>
    <property type="evidence" value="ECO:0007669"/>
    <property type="project" value="UniProtKB-EC"/>
</dbReference>
<dbReference type="SUPFAM" id="SSF53383">
    <property type="entry name" value="PLP-dependent transferases"/>
    <property type="match status" value="1"/>
</dbReference>
<dbReference type="EC" id="4.4.1.11" evidence="3"/>
<dbReference type="PANTHER" id="PTHR11808">
    <property type="entry name" value="TRANS-SULFURATION ENZYME FAMILY MEMBER"/>
    <property type="match status" value="1"/>
</dbReference>
<reference evidence="10 11" key="1">
    <citation type="submission" date="2019-12" db="EMBL/GenBank/DDBJ databases">
        <title>Genomic-based taxomic classification of the family Erythrobacteraceae.</title>
        <authorList>
            <person name="Xu L."/>
        </authorList>
    </citation>
    <scope>NUCLEOTIDE SEQUENCE [LARGE SCALE GENOMIC DNA]</scope>
    <source>
        <strain evidence="10 11">DSM 16225</strain>
    </source>
</reference>
<evidence type="ECO:0000256" key="4">
    <source>
        <dbReference type="ARBA" id="ARBA00019040"/>
    </source>
</evidence>
<evidence type="ECO:0000256" key="3">
    <source>
        <dbReference type="ARBA" id="ARBA00012222"/>
    </source>
</evidence>
<proteinExistence type="inferred from homology"/>
<keyword evidence="5 8" id="KW-0663">Pyridoxal phosphate</keyword>
<dbReference type="CDD" id="cd00614">
    <property type="entry name" value="CGS_like"/>
    <property type="match status" value="1"/>
</dbReference>
<comment type="caution">
    <text evidence="10">The sequence shown here is derived from an EMBL/GenBank/DDBJ whole genome shotgun (WGS) entry which is preliminary data.</text>
</comment>
<evidence type="ECO:0000256" key="7">
    <source>
        <dbReference type="ARBA" id="ARBA00049180"/>
    </source>
</evidence>
<accession>A0A844XXI6</accession>
<dbReference type="Pfam" id="PF01053">
    <property type="entry name" value="Cys_Met_Meta_PP"/>
    <property type="match status" value="1"/>
</dbReference>
<dbReference type="InterPro" id="IPR015421">
    <property type="entry name" value="PyrdxlP-dep_Trfase_major"/>
</dbReference>
<dbReference type="GO" id="GO:0030170">
    <property type="term" value="F:pyridoxal phosphate binding"/>
    <property type="evidence" value="ECO:0007669"/>
    <property type="project" value="InterPro"/>
</dbReference>
<sequence length="402" mass="43104">MSRTKLSGFASRAIHHGYDPAENQGALTPPMHLASTFAFESAEQGGAIFAGEQPGYFYSRISNPTVDLLEQRLAVLEGAEAGVAAASGMGAITAVMWSILQAGDEIVTDETLYGCTFAFFRHGLAKFGVKVTHVDLTDPEALEAAMNDRVKVVYFETPANPNMRLVDIAAISAVAKRHGAEVVVDNTYATPALTRPIELGADIVVHSATKYLGGHGDLVGGLVAGRAEMMQKVRLEGLKDMTGAVMSPFTATLIMRGLKTLSLRMERHSRTALEVAQWLEAQPQVAAVHYPGLESFAQHELAKRQMALPGGMIAFDLVGGYDQGIRFMNRLEMIIRAVSLGDAETLIQHPASMTHSTYTPKERAAHGIGEGLLRLSIGLEEAEDIFADLEQALAASELSIAA</sequence>
<dbReference type="RefSeq" id="WP_160606374.1">
    <property type="nucleotide sequence ID" value="NZ_WTYF01000003.1"/>
</dbReference>
<keyword evidence="11" id="KW-1185">Reference proteome</keyword>
<dbReference type="InterPro" id="IPR000277">
    <property type="entry name" value="Cys/Met-Metab_PyrdxlP-dep_enz"/>
</dbReference>
<evidence type="ECO:0000256" key="8">
    <source>
        <dbReference type="PIRSR" id="PIRSR001434-2"/>
    </source>
</evidence>
<dbReference type="InterPro" id="IPR015424">
    <property type="entry name" value="PyrdxlP-dep_Trfase"/>
</dbReference>
<evidence type="ECO:0000256" key="5">
    <source>
        <dbReference type="ARBA" id="ARBA00022898"/>
    </source>
</evidence>
<comment type="similarity">
    <text evidence="2">Belongs to the trans-sulfuration enzymes family. L-methionine gamma-lyase subfamily.</text>
</comment>
<comment type="catalytic activity">
    <reaction evidence="7">
        <text>L-methionine + H2O = methanethiol + 2-oxobutanoate + NH4(+)</text>
        <dbReference type="Rhea" id="RHEA:23800"/>
        <dbReference type="ChEBI" id="CHEBI:15377"/>
        <dbReference type="ChEBI" id="CHEBI:16007"/>
        <dbReference type="ChEBI" id="CHEBI:16763"/>
        <dbReference type="ChEBI" id="CHEBI:28938"/>
        <dbReference type="ChEBI" id="CHEBI:57844"/>
        <dbReference type="EC" id="4.4.1.11"/>
    </reaction>
</comment>
<name>A0A844XXI6_9SPHN</name>
<gene>
    <name evidence="10" type="ORF">GRI42_01925</name>
</gene>
<evidence type="ECO:0000256" key="9">
    <source>
        <dbReference type="RuleBase" id="RU362118"/>
    </source>
</evidence>
<dbReference type="GO" id="GO:0019346">
    <property type="term" value="P:transsulfuration"/>
    <property type="evidence" value="ECO:0007669"/>
    <property type="project" value="InterPro"/>
</dbReference>